<evidence type="ECO:0000313" key="2">
    <source>
        <dbReference type="Proteomes" id="UP001320706"/>
    </source>
</evidence>
<sequence>MAANYFTCTLGQASSLGLTNPNFRNINSFLDSQARSIPDQPAVGFAKPTSDGQWDRTVYTFSSLRRGVLNTASLLHLNYGSALAKSKTVGLICPSTPDFLLTWLALIRLGYSVLLIAPQCTPAAIAALCAQTSTSLLFHDDVYASLAHEATAAAKTEGRDVEAAPLPFALGEPGLASILASEPPEHVPQVEVEAGDVAYLHHTSGTSSGIPKPIPQTHRGAAGVLPAFSGPQHAMFTTTPMYHGGPADCFRAWTSGAMIWLFPGKDIPITAANVIKCLDTAGRYAKEEMGPEVKYFASVPYVLQMMEADPRGLTYLEEMDIVGVGGAALPQEVGDRLVKKGVNLISRFGSAECGFLMSSHRDYRKDKEWQFLRSDKGVESLSFEKQDDGLAELVVSSGWPHMAKTNREDGSFATADLFAPHPSIPNAWRYHSRADSQLTLITGKKFDPAPLEGIISASEVLDDVLIFGDGQPFPGALLFRSETAREIGDEELVEQVWPTIAKLNSKSQDHARIPKRMLVPMQVLDKSLEKSSKGSLLRGAAESRFRDTIDAAYTNTTAVKGDVPDERVLQALKDMIATIVPPRKGELEDDTDLFSYGVDSVAGMQIRHGLRQLLPQESNKLPLNVVEDCGTIARLADYIVKQRHGLDVTNEDDELAMMERLVEECSDFRCKPLPKLQDGEGVHVKGSGGDDAPAADDDVVLLTGATGALGAHLLDSYRQQESVSKIYCLVRGADQKAAKERINKALEQRSLSPLSNGDGKVVVLRADLGDPYLGLNNDDYTLLAREISIVMHVAWSVNFRMRLRSFVKDNIAGVRNLIGLCLSTPRPRPPYFGYCSSVASVATFAGSTIPEEIIDEPKAASPLGYSRSKWVAERICQNAADRTSLRGRIAVFRVGQLSGDSRFGIWNTKEAWPMMLSAVKITKSLPALQDEPLDWLPVDVAAAALMQGIASARRCGDDIYVLHDLGLAGEEHVRYVIDKQRSRSGEGAKLQSIPQRVSVMPRPRSRCFSPKLRGSKIAGVLAKCGTAPLAPLAWDGGSAKGYSRRPGDGLAKRWGARQDLAHRGIEFRSPETEADKHRAIISLRVDQWVSTVMGQPLTRAGKLA</sequence>
<keyword evidence="2" id="KW-1185">Reference proteome</keyword>
<comment type="caution">
    <text evidence="1">The sequence shown here is derived from an EMBL/GenBank/DDBJ whole genome shotgun (WGS) entry which is preliminary data.</text>
</comment>
<organism evidence="1 2">
    <name type="scientific">Zalaria obscura</name>
    <dbReference type="NCBI Taxonomy" id="2024903"/>
    <lineage>
        <taxon>Eukaryota</taxon>
        <taxon>Fungi</taxon>
        <taxon>Dikarya</taxon>
        <taxon>Ascomycota</taxon>
        <taxon>Pezizomycotina</taxon>
        <taxon>Dothideomycetes</taxon>
        <taxon>Dothideomycetidae</taxon>
        <taxon>Dothideales</taxon>
        <taxon>Zalariaceae</taxon>
        <taxon>Zalaria</taxon>
    </lineage>
</organism>
<name>A0ACC3SJJ5_9PEZI</name>
<gene>
    <name evidence="1" type="ORF">M8818_001849</name>
</gene>
<evidence type="ECO:0000313" key="1">
    <source>
        <dbReference type="EMBL" id="KAK8216886.1"/>
    </source>
</evidence>
<dbReference type="Proteomes" id="UP001320706">
    <property type="component" value="Unassembled WGS sequence"/>
</dbReference>
<proteinExistence type="predicted"/>
<protein>
    <submittedName>
        <fullName evidence="1">Uncharacterized protein</fullName>
    </submittedName>
</protein>
<dbReference type="EMBL" id="JAMKPW020000007">
    <property type="protein sequence ID" value="KAK8216886.1"/>
    <property type="molecule type" value="Genomic_DNA"/>
</dbReference>
<accession>A0ACC3SJJ5</accession>
<reference evidence="1" key="1">
    <citation type="submission" date="2024-02" db="EMBL/GenBank/DDBJ databases">
        <title>Metagenome Assembled Genome of Zalaria obscura JY119.</title>
        <authorList>
            <person name="Vighnesh L."/>
            <person name="Jagadeeshwari U."/>
            <person name="Venkata Ramana C."/>
            <person name="Sasikala C."/>
        </authorList>
    </citation>
    <scope>NUCLEOTIDE SEQUENCE</scope>
    <source>
        <strain evidence="1">JY119</strain>
    </source>
</reference>